<dbReference type="Proteomes" id="UP000283745">
    <property type="component" value="Unassembled WGS sequence"/>
</dbReference>
<dbReference type="SUPFAM" id="SSF102114">
    <property type="entry name" value="Radical SAM enzymes"/>
    <property type="match status" value="1"/>
</dbReference>
<accession>A0A414J4N1</accession>
<dbReference type="InterPro" id="IPR034505">
    <property type="entry name" value="Coproporphyrinogen-III_oxidase"/>
</dbReference>
<dbReference type="Pfam" id="PF04055">
    <property type="entry name" value="Radical_SAM"/>
    <property type="match status" value="1"/>
</dbReference>
<dbReference type="CDD" id="cd01335">
    <property type="entry name" value="Radical_SAM"/>
    <property type="match status" value="1"/>
</dbReference>
<evidence type="ECO:0000313" key="3">
    <source>
        <dbReference type="Proteomes" id="UP000283745"/>
    </source>
</evidence>
<dbReference type="EC" id="1.3.98.3" evidence="2"/>
<dbReference type="InterPro" id="IPR006638">
    <property type="entry name" value="Elp3/MiaA/NifB-like_rSAM"/>
</dbReference>
<dbReference type="GO" id="GO:0051989">
    <property type="term" value="F:coproporphyrinogen dehydrogenase activity"/>
    <property type="evidence" value="ECO:0007669"/>
    <property type="project" value="UniProtKB-EC"/>
</dbReference>
<reference evidence="2 3" key="1">
    <citation type="submission" date="2018-08" db="EMBL/GenBank/DDBJ databases">
        <title>A genome reference for cultivated species of the human gut microbiota.</title>
        <authorList>
            <person name="Zou Y."/>
            <person name="Xue W."/>
            <person name="Luo G."/>
        </authorList>
    </citation>
    <scope>NUCLEOTIDE SEQUENCE [LARGE SCALE GENOMIC DNA]</scope>
    <source>
        <strain evidence="2 3">AM28-23</strain>
    </source>
</reference>
<dbReference type="PANTHER" id="PTHR13932:SF1">
    <property type="entry name" value="OXYGEN-INDEPENDENT COPROPORPHYRINOGEN-III OXIDASE-LIKE PROTEIN HEMZ"/>
    <property type="match status" value="1"/>
</dbReference>
<dbReference type="Gene3D" id="3.80.30.20">
    <property type="entry name" value="tm_1862 like domain"/>
    <property type="match status" value="1"/>
</dbReference>
<dbReference type="InterPro" id="IPR023995">
    <property type="entry name" value="HemZ"/>
</dbReference>
<dbReference type="SMART" id="SM00729">
    <property type="entry name" value="Elp3"/>
    <property type="match status" value="1"/>
</dbReference>
<dbReference type="SFLD" id="SFLDS00029">
    <property type="entry name" value="Radical_SAM"/>
    <property type="match status" value="1"/>
</dbReference>
<dbReference type="GO" id="GO:0051539">
    <property type="term" value="F:4 iron, 4 sulfur cluster binding"/>
    <property type="evidence" value="ECO:0007669"/>
    <property type="project" value="TreeGrafter"/>
</dbReference>
<dbReference type="PROSITE" id="PS51918">
    <property type="entry name" value="RADICAL_SAM"/>
    <property type="match status" value="1"/>
</dbReference>
<dbReference type="RefSeq" id="WP_118049610.1">
    <property type="nucleotide sequence ID" value="NZ_CABJFK010000008.1"/>
</dbReference>
<gene>
    <name evidence="2" type="primary">hemZ</name>
    <name evidence="2" type="ORF">DW740_11115</name>
</gene>
<dbReference type="AlphaFoldDB" id="A0A414J4N1"/>
<dbReference type="SFLD" id="SFLDF00310">
    <property type="entry name" value="oxygen-independent_coproporphy"/>
    <property type="match status" value="1"/>
</dbReference>
<protein>
    <submittedName>
        <fullName evidence="2">Coproporphyrinogen dehydrogenase HemZ</fullName>
        <ecNumber evidence="2">1.3.98.3</ecNumber>
    </submittedName>
</protein>
<dbReference type="EMBL" id="QSKF01000008">
    <property type="protein sequence ID" value="RHE39381.1"/>
    <property type="molecule type" value="Genomic_DNA"/>
</dbReference>
<dbReference type="PANTHER" id="PTHR13932">
    <property type="entry name" value="COPROPORPHYRINIGEN III OXIDASE"/>
    <property type="match status" value="1"/>
</dbReference>
<organism evidence="2 3">
    <name type="scientific">Blautia obeum</name>
    <dbReference type="NCBI Taxonomy" id="40520"/>
    <lineage>
        <taxon>Bacteria</taxon>
        <taxon>Bacillati</taxon>
        <taxon>Bacillota</taxon>
        <taxon>Clostridia</taxon>
        <taxon>Lachnospirales</taxon>
        <taxon>Lachnospiraceae</taxon>
        <taxon>Blautia</taxon>
    </lineage>
</organism>
<evidence type="ECO:0000259" key="1">
    <source>
        <dbReference type="PROSITE" id="PS51918"/>
    </source>
</evidence>
<proteinExistence type="predicted"/>
<dbReference type="InterPro" id="IPR058240">
    <property type="entry name" value="rSAM_sf"/>
</dbReference>
<dbReference type="InterPro" id="IPR023404">
    <property type="entry name" value="rSAM_horseshoe"/>
</dbReference>
<evidence type="ECO:0000313" key="2">
    <source>
        <dbReference type="EMBL" id="RHE39381.1"/>
    </source>
</evidence>
<dbReference type="GO" id="GO:0005737">
    <property type="term" value="C:cytoplasm"/>
    <property type="evidence" value="ECO:0007669"/>
    <property type="project" value="TreeGrafter"/>
</dbReference>
<keyword evidence="2" id="KW-0560">Oxidoreductase</keyword>
<dbReference type="NCBIfam" id="TIGR03994">
    <property type="entry name" value="rSAM_HemZ"/>
    <property type="match status" value="1"/>
</dbReference>
<feature type="domain" description="Radical SAM core" evidence="1">
    <location>
        <begin position="198"/>
        <end position="435"/>
    </location>
</feature>
<dbReference type="SFLD" id="SFLDG01082">
    <property type="entry name" value="B12-binding_domain_containing"/>
    <property type="match status" value="1"/>
</dbReference>
<dbReference type="GO" id="GO:0006779">
    <property type="term" value="P:porphyrin-containing compound biosynthetic process"/>
    <property type="evidence" value="ECO:0007669"/>
    <property type="project" value="TreeGrafter"/>
</dbReference>
<comment type="caution">
    <text evidence="2">The sequence shown here is derived from an EMBL/GenBank/DDBJ whole genome shotgun (WGS) entry which is preliminary data.</text>
</comment>
<name>A0A414J4N1_9FIRM</name>
<sequence>MHLPQLVTKRGIIHLFKIGILFEDREFEHDIYELIRAFYPGSEIHSFYEKEEEACDLFFKITKQADSCVISCENAEAKGVTSAEFIKGQSSDALVSCMDTEGQDESEQKERARAIRKERKDIVKIALYKLLVKLTGKTLPWGNLTGIRPAKLAMGLIESGMKNTEAAQELRERYMVSPQKTALAITIANREREILKDIDYENGYSLYVGIPFCPSICLYCSFSSYPLKQWKDRVYLYLDALCKEIHAVAQIMNEKGKKLDTVYIGGGTPTTLEPDQLKILLDALIANFDCEHLAEFTIEAGRPDSITREKLQMIRNYPITRISVNPQTMNQETLDIIGRRHTVDETKQAFALARECGFDNINMDLIVGLPGEDCKMVEHTLDEVKALAPDSVTVHSLAVKRAARLNIFKDRYQEMTFENNQEIMDMTMRTACEMDMGPYYLYRQKNMKGNFENVGYAKVDKAGIYNILIMEEKQPIIALGAGGSSKLVFDHGKRIERVENVKDVTNYIERIDEMIERKRKGINTWL</sequence>
<dbReference type="SFLD" id="SFLDG01065">
    <property type="entry name" value="anaerobic_coproporphyrinogen-I"/>
    <property type="match status" value="1"/>
</dbReference>
<dbReference type="InterPro" id="IPR007197">
    <property type="entry name" value="rSAM"/>
</dbReference>